<evidence type="ECO:0000313" key="1">
    <source>
        <dbReference type="EMBL" id="PIE93934.1"/>
    </source>
</evidence>
<protein>
    <submittedName>
        <fullName evidence="1">Uncharacterized protein</fullName>
    </submittedName>
</protein>
<dbReference type="AlphaFoldDB" id="A0A2G6QAT5"/>
<accession>A0A2G6QAT5</accession>
<sequence>MTNFWDDLIFGPNRMGKNYKKLPDEYPNTDPYNLSPNLQKTVNKIKDYNLFGNYENKKRNNKHHKFKRKKR</sequence>
<reference evidence="1 2" key="1">
    <citation type="submission" date="2017-09" db="EMBL/GenBank/DDBJ databases">
        <title>Biocontrol bacteria screening and application from spent mushroom substrate.</title>
        <authorList>
            <person name="Sun X."/>
        </authorList>
    </citation>
    <scope>NUCLEOTIDE SEQUENCE [LARGE SCALE GENOMIC DNA]</scope>
    <source>
        <strain evidence="1 2">100374</strain>
    </source>
</reference>
<dbReference type="EMBL" id="NWUW01000013">
    <property type="protein sequence ID" value="PIE93934.1"/>
    <property type="molecule type" value="Genomic_DNA"/>
</dbReference>
<name>A0A2G6QAT5_9BACI</name>
<keyword evidence="2" id="KW-1185">Reference proteome</keyword>
<organism evidence="1 2">
    <name type="scientific">Bacillus fungorum</name>
    <dbReference type="NCBI Taxonomy" id="2039284"/>
    <lineage>
        <taxon>Bacteria</taxon>
        <taxon>Bacillati</taxon>
        <taxon>Bacillota</taxon>
        <taxon>Bacilli</taxon>
        <taxon>Bacillales</taxon>
        <taxon>Bacillaceae</taxon>
        <taxon>Bacillus</taxon>
    </lineage>
</organism>
<evidence type="ECO:0000313" key="2">
    <source>
        <dbReference type="Proteomes" id="UP000228484"/>
    </source>
</evidence>
<gene>
    <name evidence="1" type="ORF">CO726_18710</name>
</gene>
<dbReference type="RefSeq" id="WP_099685263.1">
    <property type="nucleotide sequence ID" value="NZ_JBOIRJ010000012.1"/>
</dbReference>
<proteinExistence type="predicted"/>
<dbReference type="Proteomes" id="UP000228484">
    <property type="component" value="Unassembled WGS sequence"/>
</dbReference>
<comment type="caution">
    <text evidence="1">The sequence shown here is derived from an EMBL/GenBank/DDBJ whole genome shotgun (WGS) entry which is preliminary data.</text>
</comment>